<evidence type="ECO:0000313" key="4">
    <source>
        <dbReference type="Proteomes" id="UP000499080"/>
    </source>
</evidence>
<feature type="compositionally biased region" description="Basic residues" evidence="1">
    <location>
        <begin position="1"/>
        <end position="16"/>
    </location>
</feature>
<comment type="caution">
    <text evidence="3">The sequence shown here is derived from an EMBL/GenBank/DDBJ whole genome shotgun (WGS) entry which is preliminary data.</text>
</comment>
<dbReference type="OrthoDB" id="10062362at2759"/>
<protein>
    <submittedName>
        <fullName evidence="3">Uncharacterized protein</fullName>
    </submittedName>
</protein>
<dbReference type="Proteomes" id="UP000499080">
    <property type="component" value="Unassembled WGS sequence"/>
</dbReference>
<feature type="region of interest" description="Disordered" evidence="1">
    <location>
        <begin position="1"/>
        <end position="82"/>
    </location>
</feature>
<gene>
    <name evidence="3" type="ORF">AVEN_93782_1</name>
</gene>
<dbReference type="EMBL" id="BGPR01001056">
    <property type="protein sequence ID" value="GBM44144.1"/>
    <property type="molecule type" value="Genomic_DNA"/>
</dbReference>
<reference evidence="3 4" key="1">
    <citation type="journal article" date="2019" name="Sci. Rep.">
        <title>Orb-weaving spider Araneus ventricosus genome elucidates the spidroin gene catalogue.</title>
        <authorList>
            <person name="Kono N."/>
            <person name="Nakamura H."/>
            <person name="Ohtoshi R."/>
            <person name="Moran D.A.P."/>
            <person name="Shinohara A."/>
            <person name="Yoshida Y."/>
            <person name="Fujiwara M."/>
            <person name="Mori M."/>
            <person name="Tomita M."/>
            <person name="Arakawa K."/>
        </authorList>
    </citation>
    <scope>NUCLEOTIDE SEQUENCE [LARGE SCALE GENOMIC DNA]</scope>
</reference>
<feature type="compositionally biased region" description="Basic and acidic residues" evidence="1">
    <location>
        <begin position="17"/>
        <end position="46"/>
    </location>
</feature>
<keyword evidence="4" id="KW-1185">Reference proteome</keyword>
<evidence type="ECO:0000256" key="1">
    <source>
        <dbReference type="SAM" id="MobiDB-lite"/>
    </source>
</evidence>
<accession>A0A4Y2FWU5</accession>
<keyword evidence="2" id="KW-1133">Transmembrane helix</keyword>
<organism evidence="3 4">
    <name type="scientific">Araneus ventricosus</name>
    <name type="common">Orbweaver spider</name>
    <name type="synonym">Epeira ventricosa</name>
    <dbReference type="NCBI Taxonomy" id="182803"/>
    <lineage>
        <taxon>Eukaryota</taxon>
        <taxon>Metazoa</taxon>
        <taxon>Ecdysozoa</taxon>
        <taxon>Arthropoda</taxon>
        <taxon>Chelicerata</taxon>
        <taxon>Arachnida</taxon>
        <taxon>Araneae</taxon>
        <taxon>Araneomorphae</taxon>
        <taxon>Entelegynae</taxon>
        <taxon>Araneoidea</taxon>
        <taxon>Araneidae</taxon>
        <taxon>Araneus</taxon>
    </lineage>
</organism>
<evidence type="ECO:0000256" key="2">
    <source>
        <dbReference type="SAM" id="Phobius"/>
    </source>
</evidence>
<evidence type="ECO:0000313" key="3">
    <source>
        <dbReference type="EMBL" id="GBM44144.1"/>
    </source>
</evidence>
<sequence>MMKCKLSKRQRDRKLKKAVDEHMKDIMRYESRQDKNEDMIDTDFHGTSENMSISIDSSEEDSDNQSSSSTVYNSDYMDKREDSETKIEMDALSNINSQNDSNLANELRTCFIKHNVTHTFINDVLQILGKHHDLPKDARTLLDTPGMIETKDLNNGQYVHFVIHYGLEKQLTLLEVPLSSHLILMDCLCLKVLHSKPGQFYAWLTIFKIQNRLLLESFLGTANLIMFQNTYLILFRM</sequence>
<feature type="transmembrane region" description="Helical" evidence="2">
    <location>
        <begin position="213"/>
        <end position="234"/>
    </location>
</feature>
<dbReference type="AlphaFoldDB" id="A0A4Y2FWU5"/>
<keyword evidence="2" id="KW-0812">Transmembrane</keyword>
<name>A0A4Y2FWU5_ARAVE</name>
<keyword evidence="2" id="KW-0472">Membrane</keyword>
<proteinExistence type="predicted"/>